<dbReference type="OrthoDB" id="3695497at2"/>
<accession>A0A2N3WPZ7</accession>
<reference evidence="1 2" key="1">
    <citation type="submission" date="2017-12" db="EMBL/GenBank/DDBJ databases">
        <title>Sequencing the genomes of 1000 Actinobacteria strains.</title>
        <authorList>
            <person name="Klenk H.-P."/>
        </authorList>
    </citation>
    <scope>NUCLEOTIDE SEQUENCE [LARGE SCALE GENOMIC DNA]</scope>
    <source>
        <strain evidence="1 2">DSM 45165</strain>
    </source>
</reference>
<sequence>MTFRYATPDVVALAWAAQAPGIVPSMVGDQLPVDNSTWAASGFITPTVSGGGANAYYRLDQPVVTLQCWACRPGTDLAPWGKAGNLAETLRAATYLNRPVFVSLSTCDENARVLSSSVVGSPRKVYGDIGDYAAFTVDVQLHWVPIPQ</sequence>
<organism evidence="1 2">
    <name type="scientific">Amycolatopsis echigonensis</name>
    <dbReference type="NCBI Taxonomy" id="2576905"/>
    <lineage>
        <taxon>Bacteria</taxon>
        <taxon>Bacillati</taxon>
        <taxon>Actinomycetota</taxon>
        <taxon>Actinomycetes</taxon>
        <taxon>Pseudonocardiales</taxon>
        <taxon>Pseudonocardiaceae</taxon>
        <taxon>Amycolatopsis</taxon>
    </lineage>
</organism>
<evidence type="ECO:0000313" key="1">
    <source>
        <dbReference type="EMBL" id="PKV95922.1"/>
    </source>
</evidence>
<dbReference type="EMBL" id="PJMY01000003">
    <property type="protein sequence ID" value="PKV95922.1"/>
    <property type="molecule type" value="Genomic_DNA"/>
</dbReference>
<name>A0A2N3WPZ7_9PSEU</name>
<evidence type="ECO:0000313" key="2">
    <source>
        <dbReference type="Proteomes" id="UP000233750"/>
    </source>
</evidence>
<gene>
    <name evidence="1" type="ORF">ATK30_6855</name>
</gene>
<evidence type="ECO:0008006" key="3">
    <source>
        <dbReference type="Google" id="ProtNLM"/>
    </source>
</evidence>
<keyword evidence="2" id="KW-1185">Reference proteome</keyword>
<protein>
    <recommendedName>
        <fullName evidence="3">DUF3168 domain-containing protein</fullName>
    </recommendedName>
</protein>
<dbReference type="Proteomes" id="UP000233750">
    <property type="component" value="Unassembled WGS sequence"/>
</dbReference>
<dbReference type="AlphaFoldDB" id="A0A2N3WPZ7"/>
<proteinExistence type="predicted"/>
<dbReference type="RefSeq" id="WP_101438853.1">
    <property type="nucleotide sequence ID" value="NZ_PJMY01000003.1"/>
</dbReference>
<comment type="caution">
    <text evidence="1">The sequence shown here is derived from an EMBL/GenBank/DDBJ whole genome shotgun (WGS) entry which is preliminary data.</text>
</comment>